<proteinExistence type="predicted"/>
<reference evidence="2 3" key="1">
    <citation type="journal article" date="2024" name="Nat. Commun.">
        <title>Phylogenomics reveals the evolutionary origins of lichenization in chlorophyte algae.</title>
        <authorList>
            <person name="Puginier C."/>
            <person name="Libourel C."/>
            <person name="Otte J."/>
            <person name="Skaloud P."/>
            <person name="Haon M."/>
            <person name="Grisel S."/>
            <person name="Petersen M."/>
            <person name="Berrin J.G."/>
            <person name="Delaux P.M."/>
            <person name="Dal Grande F."/>
            <person name="Keller J."/>
        </authorList>
    </citation>
    <scope>NUCLEOTIDE SEQUENCE [LARGE SCALE GENOMIC DNA]</scope>
    <source>
        <strain evidence="2 3">SAG 216-7</strain>
    </source>
</reference>
<comment type="caution">
    <text evidence="2">The sequence shown here is derived from an EMBL/GenBank/DDBJ whole genome shotgun (WGS) entry which is preliminary data.</text>
</comment>
<dbReference type="InterPro" id="IPR050113">
    <property type="entry name" value="Ub_conjugating_enzyme"/>
</dbReference>
<evidence type="ECO:0000313" key="3">
    <source>
        <dbReference type="Proteomes" id="UP001491310"/>
    </source>
</evidence>
<dbReference type="EMBL" id="JALJOT010000016">
    <property type="protein sequence ID" value="KAK9902138.1"/>
    <property type="molecule type" value="Genomic_DNA"/>
</dbReference>
<sequence length="148" mass="16917">MSGVAQQRLQQERKAWRKDHPFGFVAKPRTLPDGSVDMLHWDCRIPGKANTIWEGGVYPLELKFSSDYPSNPPIAMVCLSIINPDQGWRPSVTVKQILMGISELLNNPNNSDPAQTYGYEVFRKDKAKYARLVKEQARKYSDEKYSTL</sequence>
<evidence type="ECO:0000259" key="1">
    <source>
        <dbReference type="PROSITE" id="PS50127"/>
    </source>
</evidence>
<feature type="domain" description="UBC core" evidence="1">
    <location>
        <begin position="4"/>
        <end position="142"/>
    </location>
</feature>
<dbReference type="PROSITE" id="PS50127">
    <property type="entry name" value="UBC_2"/>
    <property type="match status" value="1"/>
</dbReference>
<dbReference type="Gene3D" id="3.10.110.10">
    <property type="entry name" value="Ubiquitin Conjugating Enzyme"/>
    <property type="match status" value="2"/>
</dbReference>
<dbReference type="PANTHER" id="PTHR24067">
    <property type="entry name" value="UBIQUITIN-CONJUGATING ENZYME E2"/>
    <property type="match status" value="1"/>
</dbReference>
<dbReference type="InterPro" id="IPR016135">
    <property type="entry name" value="UBQ-conjugating_enzyme/RWD"/>
</dbReference>
<name>A0ABR2YCC1_9CHLO</name>
<dbReference type="CDD" id="cd23798">
    <property type="entry name" value="UBCc_UBE2I"/>
    <property type="match status" value="1"/>
</dbReference>
<organism evidence="2 3">
    <name type="scientific">Coccomyxa subellipsoidea</name>
    <dbReference type="NCBI Taxonomy" id="248742"/>
    <lineage>
        <taxon>Eukaryota</taxon>
        <taxon>Viridiplantae</taxon>
        <taxon>Chlorophyta</taxon>
        <taxon>core chlorophytes</taxon>
        <taxon>Trebouxiophyceae</taxon>
        <taxon>Trebouxiophyceae incertae sedis</taxon>
        <taxon>Coccomyxaceae</taxon>
        <taxon>Coccomyxa</taxon>
    </lineage>
</organism>
<keyword evidence="3" id="KW-1185">Reference proteome</keyword>
<evidence type="ECO:0000313" key="2">
    <source>
        <dbReference type="EMBL" id="KAK9902138.1"/>
    </source>
</evidence>
<dbReference type="InterPro" id="IPR000608">
    <property type="entry name" value="UBC"/>
</dbReference>
<dbReference type="Proteomes" id="UP001491310">
    <property type="component" value="Unassembled WGS sequence"/>
</dbReference>
<protein>
    <recommendedName>
        <fullName evidence="1">UBC core domain-containing protein</fullName>
    </recommendedName>
</protein>
<dbReference type="Pfam" id="PF00179">
    <property type="entry name" value="UQ_con"/>
    <property type="match status" value="2"/>
</dbReference>
<dbReference type="SMART" id="SM00212">
    <property type="entry name" value="UBCc"/>
    <property type="match status" value="1"/>
</dbReference>
<accession>A0ABR2YCC1</accession>
<gene>
    <name evidence="2" type="ORF">WJX75_005627</name>
</gene>
<dbReference type="SUPFAM" id="SSF54495">
    <property type="entry name" value="UBC-like"/>
    <property type="match status" value="1"/>
</dbReference>